<evidence type="ECO:0000313" key="2">
    <source>
        <dbReference type="Proteomes" id="UP000276776"/>
    </source>
</evidence>
<name>A0A0N5CVD7_THECL</name>
<dbReference type="Gene3D" id="1.25.40.10">
    <property type="entry name" value="Tetratricopeptide repeat domain"/>
    <property type="match status" value="2"/>
</dbReference>
<dbReference type="GO" id="GO:0031462">
    <property type="term" value="C:Cul2-RING ubiquitin ligase complex"/>
    <property type="evidence" value="ECO:0007669"/>
    <property type="project" value="TreeGrafter"/>
</dbReference>
<dbReference type="Proteomes" id="UP000276776">
    <property type="component" value="Unassembled WGS sequence"/>
</dbReference>
<dbReference type="EMBL" id="UYYF01004281">
    <property type="protein sequence ID" value="VDN01338.1"/>
    <property type="molecule type" value="Genomic_DNA"/>
</dbReference>
<proteinExistence type="predicted"/>
<dbReference type="OrthoDB" id="7103806at2759"/>
<dbReference type="PANTHER" id="PTHR46575">
    <property type="entry name" value="AMYLOID PROTEIN-BINDING PROTEIN 2"/>
    <property type="match status" value="1"/>
</dbReference>
<accession>A0A0N5CVD7</accession>
<dbReference type="WBParaSite" id="TCLT_0000426701-mRNA-1">
    <property type="protein sequence ID" value="TCLT_0000426701-mRNA-1"/>
    <property type="gene ID" value="TCLT_0000426701"/>
</dbReference>
<evidence type="ECO:0000313" key="1">
    <source>
        <dbReference type="EMBL" id="VDN01338.1"/>
    </source>
</evidence>
<dbReference type="OMA" id="HETALTM"/>
<dbReference type="AlphaFoldDB" id="A0A0N5CVD7"/>
<dbReference type="PANTHER" id="PTHR46575:SF1">
    <property type="entry name" value="AMYLOID PROTEIN-BINDING PROTEIN 2"/>
    <property type="match status" value="1"/>
</dbReference>
<evidence type="ECO:0000313" key="3">
    <source>
        <dbReference type="WBParaSite" id="TCLT_0000426701-mRNA-1"/>
    </source>
</evidence>
<organism evidence="3">
    <name type="scientific">Thelazia callipaeda</name>
    <name type="common">Oriental eyeworm</name>
    <name type="synonym">Parasitic nematode</name>
    <dbReference type="NCBI Taxonomy" id="103827"/>
    <lineage>
        <taxon>Eukaryota</taxon>
        <taxon>Metazoa</taxon>
        <taxon>Ecdysozoa</taxon>
        <taxon>Nematoda</taxon>
        <taxon>Chromadorea</taxon>
        <taxon>Rhabditida</taxon>
        <taxon>Spirurina</taxon>
        <taxon>Spiruromorpha</taxon>
        <taxon>Thelazioidea</taxon>
        <taxon>Thelaziidae</taxon>
        <taxon>Thelazia</taxon>
    </lineage>
</organism>
<reference evidence="3" key="1">
    <citation type="submission" date="2017-02" db="UniProtKB">
        <authorList>
            <consortium name="WormBaseParasite"/>
        </authorList>
    </citation>
    <scope>IDENTIFICATION</scope>
</reference>
<dbReference type="GO" id="GO:1990756">
    <property type="term" value="F:ubiquitin-like ligase-substrate adaptor activity"/>
    <property type="evidence" value="ECO:0007669"/>
    <property type="project" value="TreeGrafter"/>
</dbReference>
<dbReference type="Pfam" id="PF13424">
    <property type="entry name" value="TPR_12"/>
    <property type="match status" value="1"/>
</dbReference>
<keyword evidence="2" id="KW-1185">Reference proteome</keyword>
<dbReference type="InterPro" id="IPR011990">
    <property type="entry name" value="TPR-like_helical_dom_sf"/>
</dbReference>
<dbReference type="SUPFAM" id="SSF48452">
    <property type="entry name" value="TPR-like"/>
    <property type="match status" value="2"/>
</dbReference>
<dbReference type="STRING" id="103827.A0A0N5CVD7"/>
<reference evidence="1 2" key="2">
    <citation type="submission" date="2018-11" db="EMBL/GenBank/DDBJ databases">
        <authorList>
            <consortium name="Pathogen Informatics"/>
        </authorList>
    </citation>
    <scope>NUCLEOTIDE SEQUENCE [LARGE SCALE GENOMIC DNA]</scope>
</reference>
<sequence length="731" mass="84322">MANEPNLRIAGDPGDEEVIDGILQNMLDELPAVDANMLAPREEGANLERFNRNFHMLVHNANMLIAEQFAVLENAEERGDHHAIDEQIVGGIGNVAAGLMVQLRSMIGQLMRQRDQMRQLVIERGLFDPVFGQWDDMLKTWKAKNLTDEQRMHNSPKSLATITLNFFADVIRSVPDEVYLLPDSLLFELYVHLFQKKKFHLLRRDWSNVDKFHRVLKWKMKRLTVHKIFSGMVHKNYLTEQVLFKDLEQRFMDDGIKKNTELFQSMLTIGAFFVDHGSFNYCSKIFQFCQKILDQWPVDLSTQQKILELNYWILKYCTANGLFTEAVEICTFVNELIDKLVDDETNRTLDLTQVLTQCARLWYVIGNYNKAMEFCLKALKSACKSWTQTASRVELLCMTAKMLIFKRHFDLALKSVRFALAIVLGHPEHEGLLCSVLCDYGDCLLHSDNVEMSVQVYTVMAKLVHKYFGGGSFRDGQAMYEYAYATYTLLYSNYSAYSAHRSRCDKYLKKASEIFQLKRMNNHYLSLCTSQLQAVAFVNTVSLNAETQQPQFKKAIKVHIHALNKYSSLSANNVSSAKTYDYLGLIFRCLGKAEIAEEMFEKSLQMKKLIYGPNDHETALTMISLACLYLKDKNRINDAVFLLKKSLEIEIRTFGEECSGLGIIYDGIAFAYETIGDELEARNFRQQFNVWKDKRHSYENEPLKNPFGQLLYIKETFNDFIVKCHSTLAVS</sequence>
<dbReference type="GO" id="GO:0006886">
    <property type="term" value="P:intracellular protein transport"/>
    <property type="evidence" value="ECO:0007669"/>
    <property type="project" value="InterPro"/>
</dbReference>
<protein>
    <submittedName>
        <fullName evidence="3">TPR_REGION domain-containing protein</fullName>
    </submittedName>
</protein>
<dbReference type="InterPro" id="IPR042476">
    <property type="entry name" value="APPBP2"/>
</dbReference>
<gene>
    <name evidence="1" type="ORF">TCLT_LOCUS4256</name>
</gene>
<dbReference type="GO" id="GO:0043161">
    <property type="term" value="P:proteasome-mediated ubiquitin-dependent protein catabolic process"/>
    <property type="evidence" value="ECO:0007669"/>
    <property type="project" value="TreeGrafter"/>
</dbReference>